<feature type="transmembrane region" description="Helical" evidence="1">
    <location>
        <begin position="52"/>
        <end position="74"/>
    </location>
</feature>
<reference evidence="2 3" key="1">
    <citation type="submission" date="2016-11" db="EMBL/GenBank/DDBJ databases">
        <authorList>
            <person name="Jaros S."/>
            <person name="Januszkiewicz K."/>
            <person name="Wedrychowicz H."/>
        </authorList>
    </citation>
    <scope>NUCLEOTIDE SEQUENCE [LARGE SCALE GENOMIC DNA]</scope>
    <source>
        <strain evidence="2 3">DSM 24574</strain>
    </source>
</reference>
<evidence type="ECO:0000313" key="3">
    <source>
        <dbReference type="Proteomes" id="UP000184212"/>
    </source>
</evidence>
<keyword evidence="1" id="KW-0812">Transmembrane</keyword>
<dbReference type="RefSeq" id="WP_073142615.1">
    <property type="nucleotide sequence ID" value="NZ_FQWQ01000006.1"/>
</dbReference>
<keyword evidence="1" id="KW-0472">Membrane</keyword>
<dbReference type="Proteomes" id="UP000184212">
    <property type="component" value="Unassembled WGS sequence"/>
</dbReference>
<evidence type="ECO:0000256" key="1">
    <source>
        <dbReference type="SAM" id="Phobius"/>
    </source>
</evidence>
<accession>A0A1M5XAY2</accession>
<evidence type="ECO:0008006" key="4">
    <source>
        <dbReference type="Google" id="ProtNLM"/>
    </source>
</evidence>
<sequence>MTTQTLYHAFLLFHIMGIILFIGTTVADYLAVNQFWRQYELDPPKGLAIWQAVSKFPVLMGVGMLLIIIPAVGMMAFTHGVFGEQVWLRVKVPIVLITILNGLLIRRGQGSKLSKIMQQTGSGISQQIMKIKRNLSIFHAVQLVMFFAILLLSVFKFN</sequence>
<feature type="transmembrane region" description="Helical" evidence="1">
    <location>
        <begin position="6"/>
        <end position="31"/>
    </location>
</feature>
<keyword evidence="1" id="KW-1133">Transmembrane helix</keyword>
<dbReference type="AlphaFoldDB" id="A0A1M5XAY2"/>
<keyword evidence="3" id="KW-1185">Reference proteome</keyword>
<dbReference type="EMBL" id="FQWQ01000006">
    <property type="protein sequence ID" value="SHH96971.1"/>
    <property type="molecule type" value="Genomic_DNA"/>
</dbReference>
<dbReference type="OrthoDB" id="671232at2"/>
<dbReference type="STRING" id="947013.SAMN04488109_6334"/>
<evidence type="ECO:0000313" key="2">
    <source>
        <dbReference type="EMBL" id="SHH96971.1"/>
    </source>
</evidence>
<name>A0A1M5XAY2_9BACT</name>
<feature type="transmembrane region" description="Helical" evidence="1">
    <location>
        <begin position="86"/>
        <end position="105"/>
    </location>
</feature>
<protein>
    <recommendedName>
        <fullName evidence="4">Copper resistance protein D</fullName>
    </recommendedName>
</protein>
<organism evidence="2 3">
    <name type="scientific">Chryseolinea serpens</name>
    <dbReference type="NCBI Taxonomy" id="947013"/>
    <lineage>
        <taxon>Bacteria</taxon>
        <taxon>Pseudomonadati</taxon>
        <taxon>Bacteroidota</taxon>
        <taxon>Cytophagia</taxon>
        <taxon>Cytophagales</taxon>
        <taxon>Fulvivirgaceae</taxon>
        <taxon>Chryseolinea</taxon>
    </lineage>
</organism>
<gene>
    <name evidence="2" type="ORF">SAMN04488109_6334</name>
</gene>
<proteinExistence type="predicted"/>
<feature type="transmembrane region" description="Helical" evidence="1">
    <location>
        <begin position="135"/>
        <end position="155"/>
    </location>
</feature>